<evidence type="ECO:0000313" key="2">
    <source>
        <dbReference type="Proteomes" id="UP001596044"/>
    </source>
</evidence>
<evidence type="ECO:0000313" key="1">
    <source>
        <dbReference type="EMBL" id="MFC5447603.1"/>
    </source>
</evidence>
<dbReference type="Proteomes" id="UP001596044">
    <property type="component" value="Unassembled WGS sequence"/>
</dbReference>
<organism evidence="1 2">
    <name type="scientific">Paenibacillus aestuarii</name>
    <dbReference type="NCBI Taxonomy" id="516965"/>
    <lineage>
        <taxon>Bacteria</taxon>
        <taxon>Bacillati</taxon>
        <taxon>Bacillota</taxon>
        <taxon>Bacilli</taxon>
        <taxon>Bacillales</taxon>
        <taxon>Paenibacillaceae</taxon>
        <taxon>Paenibacillus</taxon>
    </lineage>
</organism>
<sequence length="97" mass="11041">MEVIDVQRKFIAFRLREEADSDIIAAVQNITSNNTLSAICREGLRRVLNLKLEERGPDSIEMNISGRREDKQSEIFQPLVTVKSKPFIPQKNGDGVR</sequence>
<dbReference type="RefSeq" id="WP_270884050.1">
    <property type="nucleotide sequence ID" value="NZ_JAQFVF010000061.1"/>
</dbReference>
<name>A0ABW0K2H0_9BACL</name>
<reference evidence="2" key="1">
    <citation type="journal article" date="2019" name="Int. J. Syst. Evol. Microbiol.">
        <title>The Global Catalogue of Microorganisms (GCM) 10K type strain sequencing project: providing services to taxonomists for standard genome sequencing and annotation.</title>
        <authorList>
            <consortium name="The Broad Institute Genomics Platform"/>
            <consortium name="The Broad Institute Genome Sequencing Center for Infectious Disease"/>
            <person name="Wu L."/>
            <person name="Ma J."/>
        </authorList>
    </citation>
    <scope>NUCLEOTIDE SEQUENCE [LARGE SCALE GENOMIC DNA]</scope>
    <source>
        <strain evidence="2">KACC 11904</strain>
    </source>
</reference>
<protein>
    <submittedName>
        <fullName evidence="1">Uncharacterized protein</fullName>
    </submittedName>
</protein>
<accession>A0ABW0K2H0</accession>
<dbReference type="EMBL" id="JBHSMJ010000008">
    <property type="protein sequence ID" value="MFC5447603.1"/>
    <property type="molecule type" value="Genomic_DNA"/>
</dbReference>
<keyword evidence="2" id="KW-1185">Reference proteome</keyword>
<proteinExistence type="predicted"/>
<comment type="caution">
    <text evidence="1">The sequence shown here is derived from an EMBL/GenBank/DDBJ whole genome shotgun (WGS) entry which is preliminary data.</text>
</comment>
<gene>
    <name evidence="1" type="ORF">ACFPOG_04995</name>
</gene>